<gene>
    <name evidence="2" type="ORF">OUQ99_30005</name>
</gene>
<dbReference type="SUPFAM" id="SSF47413">
    <property type="entry name" value="lambda repressor-like DNA-binding domains"/>
    <property type="match status" value="1"/>
</dbReference>
<proteinExistence type="predicted"/>
<dbReference type="InterPro" id="IPR043917">
    <property type="entry name" value="DUF5753"/>
</dbReference>
<evidence type="ECO:0000259" key="1">
    <source>
        <dbReference type="PROSITE" id="PS50943"/>
    </source>
</evidence>
<dbReference type="RefSeq" id="WP_267947115.1">
    <property type="nucleotide sequence ID" value="NZ_CP113264.1"/>
</dbReference>
<sequence length="279" mass="31671">MTTPESFERIRAELAEDLRRLRTDVGMSGVTAATRLGWSQSKISKIETGRATPSSDDVRQLVGLYRPGRDERLALETRVAELNDRYRSLRMLRKRGLEHEQRGIKRVESSTTLLRVFEPSTVPGLLQTAEYARAVFSRPLSCAGVDVARAVAARLDRQSALFQPERSFHFVITEAALRWRMGGTATMTAQMDRLANLSTLSNVRLGLLPWRVEVPEFPNNGFDIRDEREVAVENFTTHRVLTDARDIDFHLRMFAYFADAAIYGDEARAFLAELTREHA</sequence>
<evidence type="ECO:0000313" key="2">
    <source>
        <dbReference type="EMBL" id="WAE73328.1"/>
    </source>
</evidence>
<dbReference type="Pfam" id="PF19054">
    <property type="entry name" value="DUF5753"/>
    <property type="match status" value="1"/>
</dbReference>
<dbReference type="InterPro" id="IPR010982">
    <property type="entry name" value="Lambda_DNA-bd_dom_sf"/>
</dbReference>
<dbReference type="EMBL" id="CP113264">
    <property type="protein sequence ID" value="WAE73328.1"/>
    <property type="molecule type" value="Genomic_DNA"/>
</dbReference>
<name>A0ABY6YLY9_9ACTN</name>
<dbReference type="InterPro" id="IPR001387">
    <property type="entry name" value="Cro/C1-type_HTH"/>
</dbReference>
<keyword evidence="3" id="KW-1185">Reference proteome</keyword>
<reference evidence="2 3" key="1">
    <citation type="journal article" date="2013" name="Int. J. Syst. Evol. Microbiol.">
        <title>Description of Streptomonospora sediminis sp. nov. and Streptomonospora nanhaiensis sp. nov., and reclassification of Nocardiopsis arabia Hozzein &amp; Goodfellow 2008 as Streptomonospora arabica comb. nov. and emended description of the genus Streptomonospora.</title>
        <authorList>
            <person name="Zhang D.F."/>
            <person name="Pan H.Q."/>
            <person name="He J."/>
            <person name="Zhang X.M."/>
            <person name="Zhang Y.G."/>
            <person name="Klenk H.P."/>
            <person name="Hu J.C."/>
            <person name="Li W.J."/>
        </authorList>
    </citation>
    <scope>NUCLEOTIDE SEQUENCE [LARGE SCALE GENOMIC DNA]</scope>
    <source>
        <strain evidence="2 3">12A09</strain>
    </source>
</reference>
<dbReference type="Gene3D" id="1.10.260.40">
    <property type="entry name" value="lambda repressor-like DNA-binding domains"/>
    <property type="match status" value="1"/>
</dbReference>
<dbReference type="Pfam" id="PF13560">
    <property type="entry name" value="HTH_31"/>
    <property type="match status" value="1"/>
</dbReference>
<organism evidence="2 3">
    <name type="scientific">Streptomonospora nanhaiensis</name>
    <dbReference type="NCBI Taxonomy" id="1323731"/>
    <lineage>
        <taxon>Bacteria</taxon>
        <taxon>Bacillati</taxon>
        <taxon>Actinomycetota</taxon>
        <taxon>Actinomycetes</taxon>
        <taxon>Streptosporangiales</taxon>
        <taxon>Nocardiopsidaceae</taxon>
        <taxon>Streptomonospora</taxon>
    </lineage>
</organism>
<dbReference type="SMART" id="SM00530">
    <property type="entry name" value="HTH_XRE"/>
    <property type="match status" value="1"/>
</dbReference>
<accession>A0ABY6YLY9</accession>
<protein>
    <submittedName>
        <fullName evidence="2">Helix-turn-helix transcriptional regulator</fullName>
    </submittedName>
</protein>
<feature type="domain" description="HTH cro/C1-type" evidence="1">
    <location>
        <begin position="18"/>
        <end position="61"/>
    </location>
</feature>
<evidence type="ECO:0000313" key="3">
    <source>
        <dbReference type="Proteomes" id="UP001156498"/>
    </source>
</evidence>
<dbReference type="PROSITE" id="PS50943">
    <property type="entry name" value="HTH_CROC1"/>
    <property type="match status" value="1"/>
</dbReference>
<dbReference type="Proteomes" id="UP001156498">
    <property type="component" value="Chromosome"/>
</dbReference>
<dbReference type="CDD" id="cd00093">
    <property type="entry name" value="HTH_XRE"/>
    <property type="match status" value="1"/>
</dbReference>